<dbReference type="RefSeq" id="WP_052651328.1">
    <property type="nucleotide sequence ID" value="NZ_CCXS01000001.1"/>
</dbReference>
<dbReference type="EMBL" id="CCXS01000001">
    <property type="protein sequence ID" value="CEG22525.1"/>
    <property type="molecule type" value="Genomic_DNA"/>
</dbReference>
<dbReference type="Proteomes" id="UP000043699">
    <property type="component" value="Unassembled WGS sequence"/>
</dbReference>
<organism evidence="1 2">
    <name type="scientific">Planococcus massiliensis</name>
    <dbReference type="NCBI Taxonomy" id="1499687"/>
    <lineage>
        <taxon>Bacteria</taxon>
        <taxon>Bacillati</taxon>
        <taxon>Bacillota</taxon>
        <taxon>Bacilli</taxon>
        <taxon>Bacillales</taxon>
        <taxon>Caryophanaceae</taxon>
        <taxon>Planococcus</taxon>
    </lineage>
</organism>
<protein>
    <recommendedName>
        <fullName evidence="3">Helix-turn-helix domain protein</fullName>
    </recommendedName>
</protein>
<gene>
    <name evidence="1" type="ORF">BN1080_01454</name>
</gene>
<evidence type="ECO:0000313" key="1">
    <source>
        <dbReference type="EMBL" id="CEG22525.1"/>
    </source>
</evidence>
<sequence>MKKIQGIENLLIYLNSKECPMTEAQIRNLITLRTIPHSQPFGDMLIFDKDHIDWWVTEQRNQLSRLTE</sequence>
<reference evidence="1 2" key="1">
    <citation type="submission" date="2014-09" db="EMBL/GenBank/DDBJ databases">
        <authorList>
            <person name="Urmite Genomes Urmite Genomes"/>
        </authorList>
    </citation>
    <scope>NUCLEOTIDE SEQUENCE [LARGE SCALE GENOMIC DNA]</scope>
    <source>
        <strain evidence="1 2">ES2</strain>
    </source>
</reference>
<evidence type="ECO:0000313" key="2">
    <source>
        <dbReference type="Proteomes" id="UP000043699"/>
    </source>
</evidence>
<evidence type="ECO:0008006" key="3">
    <source>
        <dbReference type="Google" id="ProtNLM"/>
    </source>
</evidence>
<name>A0A098EL50_9BACL</name>
<proteinExistence type="predicted"/>
<dbReference type="OrthoDB" id="2972248at2"/>
<dbReference type="AlphaFoldDB" id="A0A098EL50"/>
<dbReference type="STRING" id="1499687.BN1080_01454"/>
<keyword evidence="2" id="KW-1185">Reference proteome</keyword>
<accession>A0A098EL50</accession>